<gene>
    <name evidence="1" type="ORF">SAMN05216481_1224</name>
</gene>
<name>A0A1H9KAQ2_9ACTN</name>
<evidence type="ECO:0000313" key="1">
    <source>
        <dbReference type="EMBL" id="SEQ95935.1"/>
    </source>
</evidence>
<keyword evidence="2" id="KW-1185">Reference proteome</keyword>
<evidence type="ECO:0000313" key="2">
    <source>
        <dbReference type="Proteomes" id="UP000199055"/>
    </source>
</evidence>
<protein>
    <submittedName>
        <fullName evidence="1">Uncharacterized protein</fullName>
    </submittedName>
</protein>
<dbReference type="AlphaFoldDB" id="A0A1H9KAQ2"/>
<dbReference type="Proteomes" id="UP000199055">
    <property type="component" value="Unassembled WGS sequence"/>
</dbReference>
<sequence length="54" mass="5480">MSLHLTGVTLTCPDGENSLTALGHVSLTVPQGTLTAVASLPAWASPVCWPSPPP</sequence>
<organism evidence="1 2">
    <name type="scientific">Streptomyces radiopugnans</name>
    <dbReference type="NCBI Taxonomy" id="403935"/>
    <lineage>
        <taxon>Bacteria</taxon>
        <taxon>Bacillati</taxon>
        <taxon>Actinomycetota</taxon>
        <taxon>Actinomycetes</taxon>
        <taxon>Kitasatosporales</taxon>
        <taxon>Streptomycetaceae</taxon>
        <taxon>Streptomyces</taxon>
    </lineage>
</organism>
<reference evidence="1 2" key="1">
    <citation type="submission" date="2016-10" db="EMBL/GenBank/DDBJ databases">
        <authorList>
            <person name="de Groot N.N."/>
        </authorList>
    </citation>
    <scope>NUCLEOTIDE SEQUENCE [LARGE SCALE GENOMIC DNA]</scope>
    <source>
        <strain evidence="1 2">CGMCC 4.3519</strain>
    </source>
</reference>
<accession>A0A1H9KAQ2</accession>
<proteinExistence type="predicted"/>
<dbReference type="STRING" id="403935.SAMN05216481_1224"/>
<dbReference type="EMBL" id="FOET01000022">
    <property type="protein sequence ID" value="SEQ95935.1"/>
    <property type="molecule type" value="Genomic_DNA"/>
</dbReference>